<dbReference type="PANTHER" id="PTHR46025">
    <property type="entry name" value="XYLOSYLTRANSFERASE OXT"/>
    <property type="match status" value="1"/>
</dbReference>
<keyword evidence="16" id="KW-1185">Reference proteome</keyword>
<evidence type="ECO:0000313" key="15">
    <source>
        <dbReference type="EMBL" id="GHE39774.1"/>
    </source>
</evidence>
<dbReference type="Proteomes" id="UP000620550">
    <property type="component" value="Unassembled WGS sequence"/>
</dbReference>
<proteinExistence type="predicted"/>
<keyword evidence="11" id="KW-0472">Membrane</keyword>
<keyword evidence="10" id="KW-0333">Golgi apparatus</keyword>
<reference evidence="16" key="1">
    <citation type="journal article" date="2019" name="Int. J. Syst. Evol. Microbiol.">
        <title>The Global Catalogue of Microorganisms (GCM) 10K type strain sequencing project: providing services to taxonomists for standard genome sequencing and annotation.</title>
        <authorList>
            <consortium name="The Broad Institute Genomics Platform"/>
            <consortium name="The Broad Institute Genome Sequencing Center for Infectious Disease"/>
            <person name="Wu L."/>
            <person name="Ma J."/>
        </authorList>
    </citation>
    <scope>NUCLEOTIDE SEQUENCE [LARGE SCALE GENOMIC DNA]</scope>
    <source>
        <strain evidence="16">CGMCC 1.12966</strain>
    </source>
</reference>
<protein>
    <recommendedName>
        <fullName evidence="14">Peptide O-xylosyltransferase</fullName>
    </recommendedName>
</protein>
<evidence type="ECO:0000256" key="3">
    <source>
        <dbReference type="ARBA" id="ARBA00022676"/>
    </source>
</evidence>
<dbReference type="InterPro" id="IPR003406">
    <property type="entry name" value="Glyco_trans_14"/>
</dbReference>
<keyword evidence="13" id="KW-0325">Glycoprotein</keyword>
<evidence type="ECO:0000256" key="11">
    <source>
        <dbReference type="ARBA" id="ARBA00023136"/>
    </source>
</evidence>
<evidence type="ECO:0000256" key="14">
    <source>
        <dbReference type="ARBA" id="ARBA00042865"/>
    </source>
</evidence>
<evidence type="ECO:0000256" key="6">
    <source>
        <dbReference type="ARBA" id="ARBA00022723"/>
    </source>
</evidence>
<keyword evidence="9" id="KW-1133">Transmembrane helix</keyword>
<sequence length="306" mass="35804">MGKIIGGYVAEAVSKRKGGLVIKHAYLILAHNEFEVLQTLISLIDDPRNDIYVHIDRKVKDLPVLSVLQSQLCILEHRVDVRWGSVSQIKAEYKLFEAAVLEGKGYDRYHLISGTHLPLKSQDDMHDFFRKRTGQEVLNFLYTNAYEINMKLARYHFFLDYFQYGERWQKVMANFCWHVLLKLQYILRIQKDVPKVSIKANNWVSLTDRAVQHILRHKEDVLTKFRWSLCGDEFFVPYLLTGKNKLFDIVDARNLLYNDFQGSNARVLTSDDEALLLHSDYLFARKFSKSATPIVDRIVQHLRDKP</sequence>
<gene>
    <name evidence="15" type="ORF">GCM10017764_23860</name>
</gene>
<evidence type="ECO:0000256" key="9">
    <source>
        <dbReference type="ARBA" id="ARBA00022989"/>
    </source>
</evidence>
<evidence type="ECO:0000256" key="13">
    <source>
        <dbReference type="ARBA" id="ARBA00023180"/>
    </source>
</evidence>
<organism evidence="15 16">
    <name type="scientific">Sphingobacterium griseoflavum</name>
    <dbReference type="NCBI Taxonomy" id="1474952"/>
    <lineage>
        <taxon>Bacteria</taxon>
        <taxon>Pseudomonadati</taxon>
        <taxon>Bacteroidota</taxon>
        <taxon>Sphingobacteriia</taxon>
        <taxon>Sphingobacteriales</taxon>
        <taxon>Sphingobacteriaceae</taxon>
        <taxon>Sphingobacterium</taxon>
    </lineage>
</organism>
<comment type="caution">
    <text evidence="15">The sequence shown here is derived from an EMBL/GenBank/DDBJ whole genome shotgun (WGS) entry which is preliminary data.</text>
</comment>
<evidence type="ECO:0000256" key="5">
    <source>
        <dbReference type="ARBA" id="ARBA00022692"/>
    </source>
</evidence>
<name>A0ABQ3HYA5_9SPHI</name>
<evidence type="ECO:0000256" key="8">
    <source>
        <dbReference type="ARBA" id="ARBA00022968"/>
    </source>
</evidence>
<dbReference type="RefSeq" id="WP_189626897.1">
    <property type="nucleotide sequence ID" value="NZ_BNAF01000008.1"/>
</dbReference>
<comment type="subcellular location">
    <subcellularLocation>
        <location evidence="2">Endoplasmic reticulum membrane</location>
        <topology evidence="2">Single-pass type II membrane protein</topology>
    </subcellularLocation>
    <subcellularLocation>
        <location evidence="1">Golgi apparatus membrane</location>
        <topology evidence="1">Single-pass type II membrane protein</topology>
    </subcellularLocation>
</comment>
<dbReference type="GO" id="GO:0016740">
    <property type="term" value="F:transferase activity"/>
    <property type="evidence" value="ECO:0007669"/>
    <property type="project" value="UniProtKB-KW"/>
</dbReference>
<keyword evidence="7" id="KW-0256">Endoplasmic reticulum</keyword>
<evidence type="ECO:0000256" key="10">
    <source>
        <dbReference type="ARBA" id="ARBA00023034"/>
    </source>
</evidence>
<evidence type="ECO:0000256" key="12">
    <source>
        <dbReference type="ARBA" id="ARBA00023157"/>
    </source>
</evidence>
<evidence type="ECO:0000313" key="16">
    <source>
        <dbReference type="Proteomes" id="UP000620550"/>
    </source>
</evidence>
<evidence type="ECO:0000256" key="1">
    <source>
        <dbReference type="ARBA" id="ARBA00004323"/>
    </source>
</evidence>
<evidence type="ECO:0000256" key="7">
    <source>
        <dbReference type="ARBA" id="ARBA00022824"/>
    </source>
</evidence>
<accession>A0ABQ3HYA5</accession>
<keyword evidence="5" id="KW-0812">Transmembrane</keyword>
<dbReference type="Pfam" id="PF02485">
    <property type="entry name" value="Branch"/>
    <property type="match status" value="1"/>
</dbReference>
<dbReference type="PANTHER" id="PTHR46025:SF3">
    <property type="entry name" value="XYLOSYLTRANSFERASE OXT"/>
    <property type="match status" value="1"/>
</dbReference>
<keyword evidence="6" id="KW-0479">Metal-binding</keyword>
<keyword evidence="4 15" id="KW-0808">Transferase</keyword>
<keyword evidence="3" id="KW-0328">Glycosyltransferase</keyword>
<evidence type="ECO:0000256" key="4">
    <source>
        <dbReference type="ARBA" id="ARBA00022679"/>
    </source>
</evidence>
<keyword evidence="12" id="KW-1015">Disulfide bond</keyword>
<keyword evidence="8" id="KW-0735">Signal-anchor</keyword>
<dbReference type="EMBL" id="BNAF01000008">
    <property type="protein sequence ID" value="GHE39774.1"/>
    <property type="molecule type" value="Genomic_DNA"/>
</dbReference>
<dbReference type="InterPro" id="IPR043538">
    <property type="entry name" value="XYLT"/>
</dbReference>
<evidence type="ECO:0000256" key="2">
    <source>
        <dbReference type="ARBA" id="ARBA00004648"/>
    </source>
</evidence>